<dbReference type="Gene3D" id="1.10.1200.10">
    <property type="entry name" value="ACP-like"/>
    <property type="match status" value="1"/>
</dbReference>
<feature type="domain" description="Methyltransferase fungal type helix-turn-helix" evidence="4">
    <location>
        <begin position="81"/>
        <end position="165"/>
    </location>
</feature>
<keyword evidence="1" id="KW-0808">Transferase</keyword>
<evidence type="ECO:0000313" key="5">
    <source>
        <dbReference type="EMBL" id="OJJ48195.1"/>
    </source>
</evidence>
<dbReference type="Pfam" id="PF08242">
    <property type="entry name" value="Methyltransf_12"/>
    <property type="match status" value="1"/>
</dbReference>
<dbReference type="InterPro" id="IPR029063">
    <property type="entry name" value="SAM-dependent_MTases_sf"/>
</dbReference>
<feature type="domain" description="Methyltransferase type 12" evidence="3">
    <location>
        <begin position="271"/>
        <end position="371"/>
    </location>
</feature>
<dbReference type="InterPro" id="IPR009081">
    <property type="entry name" value="PP-bd_ACP"/>
</dbReference>
<organism evidence="5 6">
    <name type="scientific">Penicilliopsis zonata CBS 506.65</name>
    <dbReference type="NCBI Taxonomy" id="1073090"/>
    <lineage>
        <taxon>Eukaryota</taxon>
        <taxon>Fungi</taxon>
        <taxon>Dikarya</taxon>
        <taxon>Ascomycota</taxon>
        <taxon>Pezizomycotina</taxon>
        <taxon>Eurotiomycetes</taxon>
        <taxon>Eurotiomycetidae</taxon>
        <taxon>Eurotiales</taxon>
        <taxon>Aspergillaceae</taxon>
        <taxon>Penicilliopsis</taxon>
    </lineage>
</organism>
<dbReference type="EMBL" id="KV878339">
    <property type="protein sequence ID" value="OJJ48195.1"/>
    <property type="molecule type" value="Genomic_DNA"/>
</dbReference>
<dbReference type="GO" id="GO:0016740">
    <property type="term" value="F:transferase activity"/>
    <property type="evidence" value="ECO:0007669"/>
    <property type="project" value="UniProtKB-KW"/>
</dbReference>
<dbReference type="OrthoDB" id="429813at2759"/>
<dbReference type="VEuPathDB" id="FungiDB:ASPZODRAFT_14344"/>
<name>A0A1L9SLU9_9EURO</name>
<dbReference type="InterPro" id="IPR041068">
    <property type="entry name" value="HTH_51"/>
</dbReference>
<proteinExistence type="predicted"/>
<dbReference type="RefSeq" id="XP_022582705.1">
    <property type="nucleotide sequence ID" value="XM_022724907.1"/>
</dbReference>
<evidence type="ECO:0000259" key="4">
    <source>
        <dbReference type="Pfam" id="PF18558"/>
    </source>
</evidence>
<evidence type="ECO:0000259" key="3">
    <source>
        <dbReference type="Pfam" id="PF08242"/>
    </source>
</evidence>
<dbReference type="Pfam" id="PF00550">
    <property type="entry name" value="PP-binding"/>
    <property type="match status" value="1"/>
</dbReference>
<keyword evidence="6" id="KW-1185">Reference proteome</keyword>
<dbReference type="SUPFAM" id="SSF53335">
    <property type="entry name" value="S-adenosyl-L-methionine-dependent methyltransferases"/>
    <property type="match status" value="1"/>
</dbReference>
<dbReference type="GeneID" id="34611372"/>
<evidence type="ECO:0000259" key="2">
    <source>
        <dbReference type="Pfam" id="PF00550"/>
    </source>
</evidence>
<dbReference type="STRING" id="1073090.A0A1L9SLU9"/>
<reference evidence="6" key="1">
    <citation type="journal article" date="2017" name="Genome Biol.">
        <title>Comparative genomics reveals high biological diversity and specific adaptations in the industrially and medically important fungal genus Aspergillus.</title>
        <authorList>
            <person name="de Vries R.P."/>
            <person name="Riley R."/>
            <person name="Wiebenga A."/>
            <person name="Aguilar-Osorio G."/>
            <person name="Amillis S."/>
            <person name="Uchima C.A."/>
            <person name="Anderluh G."/>
            <person name="Asadollahi M."/>
            <person name="Askin M."/>
            <person name="Barry K."/>
            <person name="Battaglia E."/>
            <person name="Bayram O."/>
            <person name="Benocci T."/>
            <person name="Braus-Stromeyer S.A."/>
            <person name="Caldana C."/>
            <person name="Canovas D."/>
            <person name="Cerqueira G.C."/>
            <person name="Chen F."/>
            <person name="Chen W."/>
            <person name="Choi C."/>
            <person name="Clum A."/>
            <person name="Dos Santos R.A."/>
            <person name="Damasio A.R."/>
            <person name="Diallinas G."/>
            <person name="Emri T."/>
            <person name="Fekete E."/>
            <person name="Flipphi M."/>
            <person name="Freyberg S."/>
            <person name="Gallo A."/>
            <person name="Gournas C."/>
            <person name="Habgood R."/>
            <person name="Hainaut M."/>
            <person name="Harispe M.L."/>
            <person name="Henrissat B."/>
            <person name="Hilden K.S."/>
            <person name="Hope R."/>
            <person name="Hossain A."/>
            <person name="Karabika E."/>
            <person name="Karaffa L."/>
            <person name="Karanyi Z."/>
            <person name="Krasevec N."/>
            <person name="Kuo A."/>
            <person name="Kusch H."/>
            <person name="LaButti K."/>
            <person name="Lagendijk E.L."/>
            <person name="Lapidus A."/>
            <person name="Levasseur A."/>
            <person name="Lindquist E."/>
            <person name="Lipzen A."/>
            <person name="Logrieco A.F."/>
            <person name="MacCabe A."/>
            <person name="Maekelae M.R."/>
            <person name="Malavazi I."/>
            <person name="Melin P."/>
            <person name="Meyer V."/>
            <person name="Mielnichuk N."/>
            <person name="Miskei M."/>
            <person name="Molnar A.P."/>
            <person name="Mule G."/>
            <person name="Ngan C.Y."/>
            <person name="Orejas M."/>
            <person name="Orosz E."/>
            <person name="Ouedraogo J.P."/>
            <person name="Overkamp K.M."/>
            <person name="Park H.-S."/>
            <person name="Perrone G."/>
            <person name="Piumi F."/>
            <person name="Punt P.J."/>
            <person name="Ram A.F."/>
            <person name="Ramon A."/>
            <person name="Rauscher S."/>
            <person name="Record E."/>
            <person name="Riano-Pachon D.M."/>
            <person name="Robert V."/>
            <person name="Roehrig J."/>
            <person name="Ruller R."/>
            <person name="Salamov A."/>
            <person name="Salih N.S."/>
            <person name="Samson R.A."/>
            <person name="Sandor E."/>
            <person name="Sanguinetti M."/>
            <person name="Schuetze T."/>
            <person name="Sepcic K."/>
            <person name="Shelest E."/>
            <person name="Sherlock G."/>
            <person name="Sophianopoulou V."/>
            <person name="Squina F.M."/>
            <person name="Sun H."/>
            <person name="Susca A."/>
            <person name="Todd R.B."/>
            <person name="Tsang A."/>
            <person name="Unkles S.E."/>
            <person name="van de Wiele N."/>
            <person name="van Rossen-Uffink D."/>
            <person name="Oliveira J.V."/>
            <person name="Vesth T.C."/>
            <person name="Visser J."/>
            <person name="Yu J.-H."/>
            <person name="Zhou M."/>
            <person name="Andersen M.R."/>
            <person name="Archer D.B."/>
            <person name="Baker S.E."/>
            <person name="Benoit I."/>
            <person name="Brakhage A.A."/>
            <person name="Braus G.H."/>
            <person name="Fischer R."/>
            <person name="Frisvad J.C."/>
            <person name="Goldman G.H."/>
            <person name="Houbraken J."/>
            <person name="Oakley B."/>
            <person name="Pocsi I."/>
            <person name="Scazzocchio C."/>
            <person name="Seiboth B."/>
            <person name="vanKuyk P.A."/>
            <person name="Wortman J."/>
            <person name="Dyer P.S."/>
            <person name="Grigoriev I.V."/>
        </authorList>
    </citation>
    <scope>NUCLEOTIDE SEQUENCE [LARGE SCALE GENOMIC DNA]</scope>
    <source>
        <strain evidence="6">CBS 506.65</strain>
    </source>
</reference>
<sequence>MSVQIFREALCREINVPDIALDTPFAHLDVDAAVVFAVLAQVEESTGITFPASLFRDCTCLADLEKRLSTSALSIREAARESSQLVKDFAAAAGTTDYWPSVASDQHRLVIAYIWEALKQLGCPLDIMPAGSKVVPPTVQPSHQQLLDTLFEILIQEGLIERVNSDHLVRTKVPLPSSSAAILHERILLDHPRHANTHRLLHLTAPRLADCLVGNADPIRLLFGSPVGRDLLQDFYTRAPMSMAASQQLAALFQRVFEPLKQSTSDPIEILEVGAGFGGTTGFILDALVAAGVPFRYTFTDVSASFFKTARQHYRTSDMPVSFEVLDIETVAGPPSHLQGRFHAVLSTNCLHATRDLAVSAANARRLLRPDVPGAFLALIEFTERIFWLDLVFGLLDGWWRFTDGRRHCVAGEGFWKQSLVKAGFGQVVFTEGNVEGKKPNPEVIVAW</sequence>
<accession>A0A1L9SLU9</accession>
<dbReference type="Gene3D" id="3.40.50.150">
    <property type="entry name" value="Vaccinia Virus protein VP39"/>
    <property type="match status" value="1"/>
</dbReference>
<evidence type="ECO:0000313" key="6">
    <source>
        <dbReference type="Proteomes" id="UP000184188"/>
    </source>
</evidence>
<dbReference type="InterPro" id="IPR036736">
    <property type="entry name" value="ACP-like_sf"/>
</dbReference>
<feature type="domain" description="Carrier" evidence="2">
    <location>
        <begin position="6"/>
        <end position="67"/>
    </location>
</feature>
<dbReference type="GO" id="GO:0044550">
    <property type="term" value="P:secondary metabolite biosynthetic process"/>
    <property type="evidence" value="ECO:0007669"/>
    <property type="project" value="UniProtKB-ARBA"/>
</dbReference>
<evidence type="ECO:0000256" key="1">
    <source>
        <dbReference type="ARBA" id="ARBA00022679"/>
    </source>
</evidence>
<protein>
    <recommendedName>
        <fullName evidence="7">Carrier domain-containing protein</fullName>
    </recommendedName>
</protein>
<dbReference type="Proteomes" id="UP000184188">
    <property type="component" value="Unassembled WGS sequence"/>
</dbReference>
<gene>
    <name evidence="5" type="ORF">ASPZODRAFT_14344</name>
</gene>
<dbReference type="InterPro" id="IPR013217">
    <property type="entry name" value="Methyltransf_12"/>
</dbReference>
<evidence type="ECO:0008006" key="7">
    <source>
        <dbReference type="Google" id="ProtNLM"/>
    </source>
</evidence>
<dbReference type="Pfam" id="PF18558">
    <property type="entry name" value="HTH_51"/>
    <property type="match status" value="1"/>
</dbReference>
<dbReference type="AlphaFoldDB" id="A0A1L9SLU9"/>
<dbReference type="SUPFAM" id="SSF47336">
    <property type="entry name" value="ACP-like"/>
    <property type="match status" value="1"/>
</dbReference>